<dbReference type="Proteomes" id="UP000824055">
    <property type="component" value="Unassembled WGS sequence"/>
</dbReference>
<dbReference type="InterPro" id="IPR004143">
    <property type="entry name" value="BPL_LPL_catalytic"/>
</dbReference>
<sequence>MEKTIIRLEEVGSTNDYLKGYKSANEKDDSVVVVIADYQTRGKGQGSNSWESEAGKNLLMSIRVHPRYVPVRYQFFLSMAGALAVKDAVSGYVDGVTLKWPNDVYVGDRKLSGTLIETSVGQRQLKDCVFGVGINVNQSVFRGDAPNPVSLFQLLGREVDREELASKVVDAFERYCQMLRNGAYGDVSALYHLSLYRRKGFHCYKDADGEFEAELVEVEDDGHLILHDREGRIRSYAFKEVAYIM</sequence>
<organism evidence="3 4">
    <name type="scientific">Candidatus Prevotella avicola</name>
    <dbReference type="NCBI Taxonomy" id="2838738"/>
    <lineage>
        <taxon>Bacteria</taxon>
        <taxon>Pseudomonadati</taxon>
        <taxon>Bacteroidota</taxon>
        <taxon>Bacteroidia</taxon>
        <taxon>Bacteroidales</taxon>
        <taxon>Prevotellaceae</taxon>
        <taxon>Prevotella</taxon>
    </lineage>
</organism>
<feature type="domain" description="BPL/LPL catalytic" evidence="2">
    <location>
        <begin position="1"/>
        <end position="180"/>
    </location>
</feature>
<dbReference type="AlphaFoldDB" id="A0A9D2FZU5"/>
<dbReference type="PROSITE" id="PS51733">
    <property type="entry name" value="BPL_LPL_CATALYTIC"/>
    <property type="match status" value="1"/>
</dbReference>
<dbReference type="GO" id="GO:0004077">
    <property type="term" value="F:biotin--[biotin carboxyl-carrier protein] ligase activity"/>
    <property type="evidence" value="ECO:0007669"/>
    <property type="project" value="UniProtKB-EC"/>
</dbReference>
<keyword evidence="1 3" id="KW-0436">Ligase</keyword>
<dbReference type="CDD" id="cd16442">
    <property type="entry name" value="BPL"/>
    <property type="match status" value="1"/>
</dbReference>
<dbReference type="Pfam" id="PF03099">
    <property type="entry name" value="BPL_LplA_LipB"/>
    <property type="match status" value="1"/>
</dbReference>
<gene>
    <name evidence="3" type="ORF">H9966_06315</name>
</gene>
<evidence type="ECO:0000256" key="1">
    <source>
        <dbReference type="ARBA" id="ARBA00022598"/>
    </source>
</evidence>
<reference evidence="3" key="2">
    <citation type="submission" date="2021-04" db="EMBL/GenBank/DDBJ databases">
        <authorList>
            <person name="Gilroy R."/>
        </authorList>
    </citation>
    <scope>NUCLEOTIDE SEQUENCE</scope>
    <source>
        <strain evidence="3">ChiHecec3B27-8219</strain>
    </source>
</reference>
<dbReference type="PANTHER" id="PTHR12835:SF5">
    <property type="entry name" value="BIOTIN--PROTEIN LIGASE"/>
    <property type="match status" value="1"/>
</dbReference>
<protein>
    <submittedName>
        <fullName evidence="3">Biotin--[acetyl-CoA-carboxylase] ligase</fullName>
        <ecNumber evidence="3">6.3.4.15</ecNumber>
    </submittedName>
</protein>
<evidence type="ECO:0000313" key="4">
    <source>
        <dbReference type="Proteomes" id="UP000824055"/>
    </source>
</evidence>
<dbReference type="EC" id="6.3.4.15" evidence="3"/>
<dbReference type="PANTHER" id="PTHR12835">
    <property type="entry name" value="BIOTIN PROTEIN LIGASE"/>
    <property type="match status" value="1"/>
</dbReference>
<name>A0A9D2FZU5_9BACT</name>
<evidence type="ECO:0000313" key="3">
    <source>
        <dbReference type="EMBL" id="HIZ69475.1"/>
    </source>
</evidence>
<dbReference type="SUPFAM" id="SSF55681">
    <property type="entry name" value="Class II aaRS and biotin synthetases"/>
    <property type="match status" value="1"/>
</dbReference>
<dbReference type="InterPro" id="IPR045864">
    <property type="entry name" value="aa-tRNA-synth_II/BPL/LPL"/>
</dbReference>
<dbReference type="InterPro" id="IPR004408">
    <property type="entry name" value="Biotin_CoA_COase_ligase"/>
</dbReference>
<proteinExistence type="predicted"/>
<comment type="caution">
    <text evidence="3">The sequence shown here is derived from an EMBL/GenBank/DDBJ whole genome shotgun (WGS) entry which is preliminary data.</text>
</comment>
<dbReference type="GO" id="GO:0005737">
    <property type="term" value="C:cytoplasm"/>
    <property type="evidence" value="ECO:0007669"/>
    <property type="project" value="TreeGrafter"/>
</dbReference>
<evidence type="ECO:0000259" key="2">
    <source>
        <dbReference type="PROSITE" id="PS51733"/>
    </source>
</evidence>
<dbReference type="NCBIfam" id="TIGR00121">
    <property type="entry name" value="birA_ligase"/>
    <property type="match status" value="1"/>
</dbReference>
<accession>A0A9D2FZU5</accession>
<reference evidence="3" key="1">
    <citation type="journal article" date="2021" name="PeerJ">
        <title>Extensive microbial diversity within the chicken gut microbiome revealed by metagenomics and culture.</title>
        <authorList>
            <person name="Gilroy R."/>
            <person name="Ravi A."/>
            <person name="Getino M."/>
            <person name="Pursley I."/>
            <person name="Horton D.L."/>
            <person name="Alikhan N.F."/>
            <person name="Baker D."/>
            <person name="Gharbi K."/>
            <person name="Hall N."/>
            <person name="Watson M."/>
            <person name="Adriaenssens E.M."/>
            <person name="Foster-Nyarko E."/>
            <person name="Jarju S."/>
            <person name="Secka A."/>
            <person name="Antonio M."/>
            <person name="Oren A."/>
            <person name="Chaudhuri R.R."/>
            <person name="La Ragione R."/>
            <person name="Hildebrand F."/>
            <person name="Pallen M.J."/>
        </authorList>
    </citation>
    <scope>NUCLEOTIDE SEQUENCE</scope>
    <source>
        <strain evidence="3">ChiHecec3B27-8219</strain>
    </source>
</reference>
<dbReference type="Gene3D" id="3.30.930.10">
    <property type="entry name" value="Bira Bifunctional Protein, Domain 2"/>
    <property type="match status" value="1"/>
</dbReference>
<dbReference type="EMBL" id="DXBE01000047">
    <property type="protein sequence ID" value="HIZ69475.1"/>
    <property type="molecule type" value="Genomic_DNA"/>
</dbReference>